<dbReference type="InterPro" id="IPR017853">
    <property type="entry name" value="GH"/>
</dbReference>
<dbReference type="CDD" id="cd06415">
    <property type="entry name" value="GH25_Cpl1-like"/>
    <property type="match status" value="1"/>
</dbReference>
<keyword evidence="3" id="KW-0326">Glycosidase</keyword>
<gene>
    <name evidence="6" type="ORF">DXD09_06050</name>
</gene>
<evidence type="ECO:0000313" key="6">
    <source>
        <dbReference type="EMBL" id="RGK46555.1"/>
    </source>
</evidence>
<evidence type="ECO:0000259" key="5">
    <source>
        <dbReference type="PROSITE" id="PS51782"/>
    </source>
</evidence>
<dbReference type="AlphaFoldDB" id="A0A8B2Z4I2"/>
<dbReference type="Pfam" id="PF01476">
    <property type="entry name" value="LysM"/>
    <property type="match status" value="2"/>
</dbReference>
<dbReference type="RefSeq" id="WP_117643138.1">
    <property type="nucleotide sequence ID" value="NZ_QSQR01000005.1"/>
</dbReference>
<evidence type="ECO:0000256" key="4">
    <source>
        <dbReference type="SAM" id="SignalP"/>
    </source>
</evidence>
<dbReference type="InterPro" id="IPR018077">
    <property type="entry name" value="Glyco_hydro_fam25_subgr"/>
</dbReference>
<reference evidence="6 7" key="1">
    <citation type="submission" date="2018-08" db="EMBL/GenBank/DDBJ databases">
        <title>A genome reference for cultivated species of the human gut microbiota.</title>
        <authorList>
            <person name="Zou Y."/>
            <person name="Xue W."/>
            <person name="Luo G."/>
        </authorList>
    </citation>
    <scope>NUCLEOTIDE SEQUENCE [LARGE SCALE GENOMIC DNA]</scope>
    <source>
        <strain evidence="6 7">TF10-9AT</strain>
    </source>
</reference>
<dbReference type="SMART" id="SM00257">
    <property type="entry name" value="LysM"/>
    <property type="match status" value="2"/>
</dbReference>
<comment type="caution">
    <text evidence="6">The sequence shown here is derived from an EMBL/GenBank/DDBJ whole genome shotgun (WGS) entry which is preliminary data.</text>
</comment>
<dbReference type="PANTHER" id="PTHR33734">
    <property type="entry name" value="LYSM DOMAIN-CONTAINING GPI-ANCHORED PROTEIN 2"/>
    <property type="match status" value="1"/>
</dbReference>
<dbReference type="CDD" id="cd00118">
    <property type="entry name" value="LysM"/>
    <property type="match status" value="2"/>
</dbReference>
<dbReference type="InterPro" id="IPR036779">
    <property type="entry name" value="LysM_dom_sf"/>
</dbReference>
<feature type="domain" description="LysM" evidence="5">
    <location>
        <begin position="378"/>
        <end position="422"/>
    </location>
</feature>
<dbReference type="Gene3D" id="3.10.350.10">
    <property type="entry name" value="LysM domain"/>
    <property type="match status" value="2"/>
</dbReference>
<comment type="similarity">
    <text evidence="1">Belongs to the glycosyl hydrolase 25 family.</text>
</comment>
<dbReference type="SUPFAM" id="SSF54106">
    <property type="entry name" value="LysM domain"/>
    <property type="match status" value="2"/>
</dbReference>
<dbReference type="PANTHER" id="PTHR33734:SF22">
    <property type="entry name" value="MEMBRANE-BOUND LYTIC MUREIN TRANSGLYCOSYLASE D"/>
    <property type="match status" value="1"/>
</dbReference>
<evidence type="ECO:0000256" key="3">
    <source>
        <dbReference type="ARBA" id="ARBA00023295"/>
    </source>
</evidence>
<dbReference type="InterPro" id="IPR018392">
    <property type="entry name" value="LysM"/>
</dbReference>
<feature type="signal peptide" evidence="4">
    <location>
        <begin position="1"/>
        <end position="26"/>
    </location>
</feature>
<dbReference type="GO" id="GO:0003796">
    <property type="term" value="F:lysozyme activity"/>
    <property type="evidence" value="ECO:0007669"/>
    <property type="project" value="InterPro"/>
</dbReference>
<evidence type="ECO:0000313" key="7">
    <source>
        <dbReference type="Proteomes" id="UP000260790"/>
    </source>
</evidence>
<feature type="chain" id="PRO_5032826081" evidence="4">
    <location>
        <begin position="27"/>
        <end position="422"/>
    </location>
</feature>
<dbReference type="InterPro" id="IPR002053">
    <property type="entry name" value="Glyco_hydro_25"/>
</dbReference>
<dbReference type="Gene3D" id="3.20.20.80">
    <property type="entry name" value="Glycosidases"/>
    <property type="match status" value="1"/>
</dbReference>
<feature type="domain" description="LysM" evidence="5">
    <location>
        <begin position="328"/>
        <end position="372"/>
    </location>
</feature>
<dbReference type="PROSITE" id="PS51782">
    <property type="entry name" value="LYSM"/>
    <property type="match status" value="2"/>
</dbReference>
<keyword evidence="4" id="KW-0732">Signal</keyword>
<protein>
    <submittedName>
        <fullName evidence="6">LysM peptidoglycan-binding domain-containing protein</fullName>
    </submittedName>
</protein>
<evidence type="ECO:0000256" key="2">
    <source>
        <dbReference type="ARBA" id="ARBA00022801"/>
    </source>
</evidence>
<dbReference type="SMART" id="SM00641">
    <property type="entry name" value="Glyco_25"/>
    <property type="match status" value="1"/>
</dbReference>
<organism evidence="6 7">
    <name type="scientific">Ligilactobacillus ruminis</name>
    <dbReference type="NCBI Taxonomy" id="1623"/>
    <lineage>
        <taxon>Bacteria</taxon>
        <taxon>Bacillati</taxon>
        <taxon>Bacillota</taxon>
        <taxon>Bacilli</taxon>
        <taxon>Lactobacillales</taxon>
        <taxon>Lactobacillaceae</taxon>
        <taxon>Ligilactobacillus</taxon>
    </lineage>
</organism>
<proteinExistence type="inferred from homology"/>
<dbReference type="PROSITE" id="PS51904">
    <property type="entry name" value="GLYCOSYL_HYDROL_F25_2"/>
    <property type="match status" value="1"/>
</dbReference>
<dbReference type="EMBL" id="QSQR01000005">
    <property type="protein sequence ID" value="RGK46555.1"/>
    <property type="molecule type" value="Genomic_DNA"/>
</dbReference>
<name>A0A8B2Z4I2_9LACO</name>
<dbReference type="Pfam" id="PF01183">
    <property type="entry name" value="Glyco_hydro_25"/>
    <property type="match status" value="1"/>
</dbReference>
<keyword evidence="2" id="KW-0378">Hydrolase</keyword>
<evidence type="ECO:0000256" key="1">
    <source>
        <dbReference type="ARBA" id="ARBA00010646"/>
    </source>
</evidence>
<dbReference type="GO" id="GO:0016998">
    <property type="term" value="P:cell wall macromolecule catabolic process"/>
    <property type="evidence" value="ECO:0007669"/>
    <property type="project" value="InterPro"/>
</dbReference>
<dbReference type="SUPFAM" id="SSF51445">
    <property type="entry name" value="(Trans)glycosidases"/>
    <property type="match status" value="1"/>
</dbReference>
<dbReference type="GO" id="GO:0009253">
    <property type="term" value="P:peptidoglycan catabolic process"/>
    <property type="evidence" value="ECO:0007669"/>
    <property type="project" value="InterPro"/>
</dbReference>
<accession>A0A8B2Z4I2</accession>
<sequence>MKNKIKIVITGLACAGLFLCGQNAQASRAQGTDLSRYQGYTAVKGQASDEFAISQIGGINANGIYTQNTYQSQVATGIAQGLRMHTYIWYQVGGDKQAAKQCMDYFLPRIQTPKGSIIALDYEDGASVSVSANTDAILYGMNRIKQAGYTPVYYSYKPYTLAHVDYKRILAVYPNSLWIAAYKDYIVTTTPDYAYFPSMDGVGMWQFTSCYRAGGLDGNVDLLGITQSGYRKGGANNPVSKPTAVKQGIKADSVPKADIKPGYTVKVNFSARKWASGQYIPSWVHGKAYRVQQVSGNRVLLAGIMSWINRADVEILQTSAQVKQTSGSTYTVQSGDSWWSIATRHGMSMYTLAARNGKTIYSMLHPSDHLTISGQTSRTYTVRRGDTLSSIASRLGVSVSSLASRNHISNINWIYIGQRLVY</sequence>
<dbReference type="Proteomes" id="UP000260790">
    <property type="component" value="Unassembled WGS sequence"/>
</dbReference>